<accession>A0A6J4KFC2</accession>
<proteinExistence type="predicted"/>
<reference evidence="2" key="1">
    <citation type="submission" date="2020-02" db="EMBL/GenBank/DDBJ databases">
        <authorList>
            <person name="Meier V. D."/>
        </authorList>
    </citation>
    <scope>NUCLEOTIDE SEQUENCE</scope>
    <source>
        <strain evidence="2">AVDCRST_MAG56</strain>
    </source>
</reference>
<evidence type="ECO:0000256" key="1">
    <source>
        <dbReference type="SAM" id="SignalP"/>
    </source>
</evidence>
<gene>
    <name evidence="2" type="ORF">AVDCRST_MAG56-5736</name>
</gene>
<evidence type="ECO:0008006" key="3">
    <source>
        <dbReference type="Google" id="ProtNLM"/>
    </source>
</evidence>
<protein>
    <recommendedName>
        <fullName evidence="3">DUF3575 domain-containing protein</fullName>
    </recommendedName>
</protein>
<sequence length="218" mass="24559">MKYVFFFNLLLGLAAGRPVQAQDLSGSVLLSVDLSKNVPALPFLNNHKYFFERGFLVEAPLYFPLRNVPGLSIRVTPGYASIAANPIYRNLDYRNQGFLLKGGAEYFFSRHFSLGWGLNAAVYDEFGTFVFPGSFYGDLRMPFRRRTFGVGLEGHYAGWFYLGPRFFISPEIRVVLHSVSDKKVPDSYYVPGMGATDRDLPITGGLSVRVGYILPDRR</sequence>
<evidence type="ECO:0000313" key="2">
    <source>
        <dbReference type="EMBL" id="CAA9304462.1"/>
    </source>
</evidence>
<dbReference type="AlphaFoldDB" id="A0A6J4KFC2"/>
<feature type="signal peptide" evidence="1">
    <location>
        <begin position="1"/>
        <end position="21"/>
    </location>
</feature>
<keyword evidence="1" id="KW-0732">Signal</keyword>
<organism evidence="2">
    <name type="scientific">uncultured Cytophagales bacterium</name>
    <dbReference type="NCBI Taxonomy" id="158755"/>
    <lineage>
        <taxon>Bacteria</taxon>
        <taxon>Pseudomonadati</taxon>
        <taxon>Bacteroidota</taxon>
        <taxon>Sphingobacteriia</taxon>
        <taxon>Sphingobacteriales</taxon>
        <taxon>environmental samples</taxon>
    </lineage>
</organism>
<dbReference type="EMBL" id="CADCTQ010000473">
    <property type="protein sequence ID" value="CAA9304462.1"/>
    <property type="molecule type" value="Genomic_DNA"/>
</dbReference>
<feature type="chain" id="PRO_5027021077" description="DUF3575 domain-containing protein" evidence="1">
    <location>
        <begin position="22"/>
        <end position="218"/>
    </location>
</feature>
<name>A0A6J4KFC2_9SPHI</name>